<dbReference type="Gene3D" id="3.40.50.300">
    <property type="entry name" value="P-loop containing nucleotide triphosphate hydrolases"/>
    <property type="match status" value="1"/>
</dbReference>
<dbReference type="GO" id="GO:0015421">
    <property type="term" value="F:ABC-type oligopeptide transporter activity"/>
    <property type="evidence" value="ECO:0007669"/>
    <property type="project" value="TreeGrafter"/>
</dbReference>
<dbReference type="PANTHER" id="PTHR43394:SF1">
    <property type="entry name" value="ATP-BINDING CASSETTE SUB-FAMILY B MEMBER 10, MITOCHONDRIAL"/>
    <property type="match status" value="1"/>
</dbReference>
<comment type="caution">
    <text evidence="12">The sequence shown here is derived from an EMBL/GenBank/DDBJ whole genome shotgun (WGS) entry which is preliminary data.</text>
</comment>
<keyword evidence="4" id="KW-0547">Nucleotide-binding</keyword>
<dbReference type="PROSITE" id="PS50893">
    <property type="entry name" value="ABC_TRANSPORTER_2"/>
    <property type="match status" value="1"/>
</dbReference>
<evidence type="ECO:0000256" key="6">
    <source>
        <dbReference type="ARBA" id="ARBA00022989"/>
    </source>
</evidence>
<dbReference type="GO" id="GO:0005886">
    <property type="term" value="C:plasma membrane"/>
    <property type="evidence" value="ECO:0007669"/>
    <property type="project" value="UniProtKB-SubCell"/>
</dbReference>
<evidence type="ECO:0000256" key="7">
    <source>
        <dbReference type="ARBA" id="ARBA00023136"/>
    </source>
</evidence>
<evidence type="ECO:0000256" key="4">
    <source>
        <dbReference type="ARBA" id="ARBA00022741"/>
    </source>
</evidence>
<evidence type="ECO:0000256" key="1">
    <source>
        <dbReference type="ARBA" id="ARBA00004651"/>
    </source>
</evidence>
<evidence type="ECO:0000256" key="8">
    <source>
        <dbReference type="SAM" id="MobiDB-lite"/>
    </source>
</evidence>
<protein>
    <submittedName>
        <fullName evidence="12">ABC transporter ATP-binding protein/permease</fullName>
    </submittedName>
</protein>
<evidence type="ECO:0000259" key="10">
    <source>
        <dbReference type="PROSITE" id="PS50893"/>
    </source>
</evidence>
<evidence type="ECO:0000313" key="12">
    <source>
        <dbReference type="EMBL" id="MCM8749411.1"/>
    </source>
</evidence>
<feature type="compositionally biased region" description="Basic and acidic residues" evidence="8">
    <location>
        <begin position="381"/>
        <end position="396"/>
    </location>
</feature>
<dbReference type="InterPro" id="IPR027417">
    <property type="entry name" value="P-loop_NTPase"/>
</dbReference>
<dbReference type="Pfam" id="PF00005">
    <property type="entry name" value="ABC_tran"/>
    <property type="match status" value="1"/>
</dbReference>
<keyword evidence="6 9" id="KW-1133">Transmembrane helix</keyword>
<dbReference type="InterPro" id="IPR017871">
    <property type="entry name" value="ABC_transporter-like_CS"/>
</dbReference>
<evidence type="ECO:0000313" key="13">
    <source>
        <dbReference type="Proteomes" id="UP001165306"/>
    </source>
</evidence>
<reference evidence="12" key="1">
    <citation type="submission" date="2022-06" db="EMBL/GenBank/DDBJ databases">
        <title>CFH 74404 Thermomicrobiaceae sp.</title>
        <authorList>
            <person name="Ming H."/>
            <person name="Li W.-J."/>
            <person name="Zhao Z."/>
        </authorList>
    </citation>
    <scope>NUCLEOTIDE SEQUENCE</scope>
    <source>
        <strain evidence="12">CFH 74404</strain>
    </source>
</reference>
<dbReference type="SUPFAM" id="SSF90123">
    <property type="entry name" value="ABC transporter transmembrane region"/>
    <property type="match status" value="1"/>
</dbReference>
<dbReference type="CDD" id="cd18550">
    <property type="entry name" value="ABC_6TM_exporter_like"/>
    <property type="match status" value="1"/>
</dbReference>
<dbReference type="GO" id="GO:0005524">
    <property type="term" value="F:ATP binding"/>
    <property type="evidence" value="ECO:0007669"/>
    <property type="project" value="UniProtKB-KW"/>
</dbReference>
<keyword evidence="3 9" id="KW-0812">Transmembrane</keyword>
<keyword evidence="5 12" id="KW-0067">ATP-binding</keyword>
<proteinExistence type="predicted"/>
<evidence type="ECO:0000256" key="2">
    <source>
        <dbReference type="ARBA" id="ARBA00022448"/>
    </source>
</evidence>
<feature type="transmembrane region" description="Helical" evidence="9">
    <location>
        <begin position="69"/>
        <end position="94"/>
    </location>
</feature>
<dbReference type="AlphaFoldDB" id="A0AA41WB47"/>
<keyword evidence="13" id="KW-1185">Reference proteome</keyword>
<keyword evidence="2" id="KW-0813">Transport</keyword>
<keyword evidence="7 9" id="KW-0472">Membrane</keyword>
<feature type="transmembrane region" description="Helical" evidence="9">
    <location>
        <begin position="259"/>
        <end position="283"/>
    </location>
</feature>
<accession>A0AA41WB47</accession>
<dbReference type="FunFam" id="3.40.50.300:FF:000287">
    <property type="entry name" value="Multidrug ABC transporter ATP-binding protein"/>
    <property type="match status" value="1"/>
</dbReference>
<dbReference type="InterPro" id="IPR036640">
    <property type="entry name" value="ABC1_TM_sf"/>
</dbReference>
<gene>
    <name evidence="12" type="ORF">NET02_09655</name>
</gene>
<evidence type="ECO:0000259" key="11">
    <source>
        <dbReference type="PROSITE" id="PS50929"/>
    </source>
</evidence>
<evidence type="ECO:0000256" key="3">
    <source>
        <dbReference type="ARBA" id="ARBA00022692"/>
    </source>
</evidence>
<evidence type="ECO:0000256" key="5">
    <source>
        <dbReference type="ARBA" id="ARBA00022840"/>
    </source>
</evidence>
<dbReference type="EMBL" id="JAMSLR010000006">
    <property type="protein sequence ID" value="MCM8749411.1"/>
    <property type="molecule type" value="Genomic_DNA"/>
</dbReference>
<feature type="domain" description="ABC transmembrane type-1" evidence="11">
    <location>
        <begin position="30"/>
        <end position="321"/>
    </location>
</feature>
<dbReference type="PROSITE" id="PS00211">
    <property type="entry name" value="ABC_TRANSPORTER_1"/>
    <property type="match status" value="1"/>
</dbReference>
<evidence type="ECO:0000256" key="9">
    <source>
        <dbReference type="SAM" id="Phobius"/>
    </source>
</evidence>
<dbReference type="Pfam" id="PF00664">
    <property type="entry name" value="ABC_membrane"/>
    <property type="match status" value="1"/>
</dbReference>
<feature type="transmembrane region" description="Helical" evidence="9">
    <location>
        <begin position="175"/>
        <end position="192"/>
    </location>
</feature>
<dbReference type="PROSITE" id="PS50929">
    <property type="entry name" value="ABC_TM1F"/>
    <property type="match status" value="1"/>
</dbReference>
<dbReference type="Proteomes" id="UP001165306">
    <property type="component" value="Unassembled WGS sequence"/>
</dbReference>
<feature type="transmembrane region" description="Helical" evidence="9">
    <location>
        <begin position="27"/>
        <end position="49"/>
    </location>
</feature>
<dbReference type="InterPro" id="IPR039421">
    <property type="entry name" value="Type_1_exporter"/>
</dbReference>
<feature type="region of interest" description="Disordered" evidence="8">
    <location>
        <begin position="375"/>
        <end position="396"/>
    </location>
</feature>
<dbReference type="InterPro" id="IPR011527">
    <property type="entry name" value="ABC1_TM_dom"/>
</dbReference>
<comment type="subcellular location">
    <subcellularLocation>
        <location evidence="1">Cell membrane</location>
        <topology evidence="1">Multi-pass membrane protein</topology>
    </subcellularLocation>
</comment>
<dbReference type="PANTHER" id="PTHR43394">
    <property type="entry name" value="ATP-DEPENDENT PERMEASE MDL1, MITOCHONDRIAL"/>
    <property type="match status" value="1"/>
</dbReference>
<dbReference type="InterPro" id="IPR003439">
    <property type="entry name" value="ABC_transporter-like_ATP-bd"/>
</dbReference>
<sequence length="647" mass="71136">MNGQPVRPEAEARLLPRIAELFRPYRVQVLLVALAILVTSGLGVVNPLLIRTVFDEALFCGAGCPDLDLLARLVALMAAVPIVGGAIGVGQTYLANRVGQRVMQDLRDRLYAHLQRMSLRFFTATRTGEIQSRLANDVGGVQSVVTDTAATVLANVVIVASTLIAMFVISWPLTVLSLLLTPLFAWLTYRVGKTRRQVVEVTQQSKAEMSAITQETLSVSGVLLAKVFGRQQDEIERFRRENRRLAELQVRQQMIGQGFFAVVQAFFSIMPALVYLVAGYLLASGRGPAISAGTLVAFTTLQTRLFFPVGQLLRVSVEVQSSLALFRRIFDYLDLTPEIVDAPDAVALPAESVRGRIRFRHVYFTYGETRLPPSLVAPVGDGRRSPEPDGHHDEATGRPWILEDVDFEIEPGQLVALVGPSGAGKTTISYLIPRLYDVTAGAVEIDGVDVRNIQLASLTRLIGMVTQEPYLFHASVRDNLLYARPDATQEEIEQAARLALIHDRILELDQGYDTVVGERGYRMSGGEKQRLAIARVILKDPRILILDEATSSLDTASERLVQRALQPVMAGRTTIAIAHRLSTILNADVIFVIDRGRIVERGTHRELLERGGLYAQLYRQQFGEGLIEARCQDGLVLASGQVIAGEA</sequence>
<dbReference type="SMART" id="SM00382">
    <property type="entry name" value="AAA"/>
    <property type="match status" value="1"/>
</dbReference>
<dbReference type="RefSeq" id="WP_284057194.1">
    <property type="nucleotide sequence ID" value="NZ_JAMSLR010000006.1"/>
</dbReference>
<dbReference type="GO" id="GO:0016887">
    <property type="term" value="F:ATP hydrolysis activity"/>
    <property type="evidence" value="ECO:0007669"/>
    <property type="project" value="InterPro"/>
</dbReference>
<dbReference type="SUPFAM" id="SSF52540">
    <property type="entry name" value="P-loop containing nucleoside triphosphate hydrolases"/>
    <property type="match status" value="1"/>
</dbReference>
<name>A0AA41WB47_9BACT</name>
<feature type="domain" description="ABC transporter" evidence="10">
    <location>
        <begin position="357"/>
        <end position="620"/>
    </location>
</feature>
<dbReference type="Gene3D" id="1.20.1560.10">
    <property type="entry name" value="ABC transporter type 1, transmembrane domain"/>
    <property type="match status" value="1"/>
</dbReference>
<dbReference type="InterPro" id="IPR003593">
    <property type="entry name" value="AAA+_ATPase"/>
</dbReference>
<organism evidence="12 13">
    <name type="scientific">Thermalbibacter longus</name>
    <dbReference type="NCBI Taxonomy" id="2951981"/>
    <lineage>
        <taxon>Bacteria</taxon>
        <taxon>Pseudomonadati</taxon>
        <taxon>Thermomicrobiota</taxon>
        <taxon>Thermomicrobia</taxon>
        <taxon>Thermomicrobiales</taxon>
        <taxon>Thermomicrobiaceae</taxon>
        <taxon>Thermalbibacter</taxon>
    </lineage>
</organism>